<name>A5TX28_FUSNP</name>
<dbReference type="AlphaFoldDB" id="A5TX28"/>
<gene>
    <name evidence="1" type="ORF">FNP_1680</name>
</gene>
<dbReference type="EMBL" id="CM000440">
    <property type="protein sequence ID" value="EDK89453.1"/>
    <property type="molecule type" value="Genomic_DNA"/>
</dbReference>
<dbReference type="RefSeq" id="WP_005898257.1">
    <property type="nucleotide sequence ID" value="NZ_CM000440.1"/>
</dbReference>
<dbReference type="Proteomes" id="UP000001921">
    <property type="component" value="Chromosome"/>
</dbReference>
<organism evidence="1">
    <name type="scientific">Fusobacterium polymorphum ATCC 10953</name>
    <dbReference type="NCBI Taxonomy" id="393480"/>
    <lineage>
        <taxon>Bacteria</taxon>
        <taxon>Fusobacteriati</taxon>
        <taxon>Fusobacteriota</taxon>
        <taxon>Fusobacteriia</taxon>
        <taxon>Fusobacteriales</taxon>
        <taxon>Fusobacteriaceae</taxon>
        <taxon>Fusobacterium</taxon>
    </lineage>
</organism>
<proteinExistence type="predicted"/>
<reference evidence="1" key="2">
    <citation type="submission" date="2007-05" db="EMBL/GenBank/DDBJ databases">
        <title>Genome sequence of Fusobacterium nucleatum subspecies polymorphum - a genetically tractable Fusobacterium.</title>
        <authorList>
            <person name="Karpathy S.E."/>
            <person name="Xiang Q."/>
            <person name="Gioia J."/>
            <person name="Jiang H."/>
            <person name="Liu Y."/>
            <person name="Petrosino J.F."/>
            <person name="Yerrapragada S."/>
            <person name="Fox G.E."/>
            <person name="Kinder Haake S."/>
            <person name="Weinstock G.M."/>
            <person name="Highlander S.K."/>
        </authorList>
    </citation>
    <scope>NUCLEOTIDE SEQUENCE [LARGE SCALE GENOMIC DNA]</scope>
    <source>
        <strain evidence="1">ATCC 10953</strain>
    </source>
</reference>
<dbReference type="HOGENOM" id="CLU_2879394_0_0_0"/>
<dbReference type="GeneID" id="45635640"/>
<accession>A5TX28</accession>
<reference evidence="1" key="1">
    <citation type="submission" date="2006-07" db="EMBL/GenBank/DDBJ databases">
        <authorList>
            <person name="Qin X."/>
            <person name="Weinstock G.M."/>
        </authorList>
    </citation>
    <scope>NUCLEOTIDE SEQUENCE [LARGE SCALE GENOMIC DNA]</scope>
    <source>
        <strain evidence="1">ATCC 10953</strain>
    </source>
</reference>
<protein>
    <submittedName>
        <fullName evidence="1">Uncharacterized protein</fullName>
    </submittedName>
</protein>
<sequence>MIQYLIDVKLKDRNFKAYLYKENYLTDDEMEQEKIKFCKEIREMYDKAKSNIDILEIGIKVVD</sequence>
<evidence type="ECO:0000313" key="1">
    <source>
        <dbReference type="EMBL" id="EDK89453.1"/>
    </source>
</evidence>